<accession>A0ABS0AWY5</accession>
<dbReference type="EMBL" id="JAAEJV010000002">
    <property type="protein sequence ID" value="MBF5058654.1"/>
    <property type="molecule type" value="Genomic_DNA"/>
</dbReference>
<keyword evidence="2" id="KW-1185">Reference proteome</keyword>
<dbReference type="Pfam" id="PF05258">
    <property type="entry name" value="DciA"/>
    <property type="match status" value="1"/>
</dbReference>
<name>A0ABS0AWY5_9BACT</name>
<dbReference type="InterPro" id="IPR007922">
    <property type="entry name" value="DciA-like"/>
</dbReference>
<evidence type="ECO:0000313" key="1">
    <source>
        <dbReference type="EMBL" id="MBF5058654.1"/>
    </source>
</evidence>
<proteinExistence type="predicted"/>
<comment type="caution">
    <text evidence="1">The sequence shown here is derived from an EMBL/GenBank/DDBJ whole genome shotgun (WGS) entry which is preliminary data.</text>
</comment>
<evidence type="ECO:0008006" key="3">
    <source>
        <dbReference type="Google" id="ProtNLM"/>
    </source>
</evidence>
<evidence type="ECO:0000313" key="2">
    <source>
        <dbReference type="Proteomes" id="UP001194714"/>
    </source>
</evidence>
<reference evidence="1 2" key="1">
    <citation type="submission" date="2020-01" db="EMBL/GenBank/DDBJ databases">
        <title>Draft genome sequence of Cand. Neptunochlamydia vexilliferae K9.</title>
        <authorList>
            <person name="Schulz F."/>
            <person name="Koestlbacher S."/>
            <person name="Wascher F."/>
            <person name="Pizzetti I."/>
            <person name="Horn M."/>
        </authorList>
    </citation>
    <scope>NUCLEOTIDE SEQUENCE [LARGE SCALE GENOMIC DNA]</scope>
    <source>
        <strain evidence="1 2">K9</strain>
    </source>
</reference>
<organism evidence="1 2">
    <name type="scientific">Candidatus Neptunichlamydia vexilliferae</name>
    <dbReference type="NCBI Taxonomy" id="1651774"/>
    <lineage>
        <taxon>Bacteria</taxon>
        <taxon>Pseudomonadati</taxon>
        <taxon>Chlamydiota</taxon>
        <taxon>Chlamydiia</taxon>
        <taxon>Parachlamydiales</taxon>
        <taxon>Simkaniaceae</taxon>
        <taxon>Candidatus Neptunichlamydia</taxon>
    </lineage>
</organism>
<gene>
    <name evidence="1" type="ORF">NEPTK9_000151</name>
</gene>
<sequence length="109" mass="12651">MEKMKRTPRNYDGSKPTGKEVKELLPGMLAKLSAKCDYKPLQILEAWPEIVGERIGKMTRAVSFDEGVLRVQVKNSTLYSLLVEHEKRRLVTEFQKRFPAVRDIWFKIG</sequence>
<dbReference type="Proteomes" id="UP001194714">
    <property type="component" value="Unassembled WGS sequence"/>
</dbReference>
<protein>
    <recommendedName>
        <fullName evidence="3">DUF721 domain-containing protein</fullName>
    </recommendedName>
</protein>